<evidence type="ECO:0000313" key="1">
    <source>
        <dbReference type="EMBL" id="KUM45208.1"/>
    </source>
</evidence>
<evidence type="ECO:0000313" key="2">
    <source>
        <dbReference type="EMBL" id="KUM45212.1"/>
    </source>
</evidence>
<evidence type="ECO:0000313" key="3">
    <source>
        <dbReference type="EMBL" id="KUM45912.1"/>
    </source>
</evidence>
<dbReference type="AlphaFoldDB" id="A0A101LV34"/>
<comment type="caution">
    <text evidence="3">The sequence shown here is derived from an EMBL/GenBank/DDBJ whole genome shotgun (WGS) entry which is preliminary data.</text>
</comment>
<proteinExistence type="predicted"/>
<keyword evidence="3" id="KW-0496">Mitochondrion</keyword>
<accession>A0A101LV34</accession>
<dbReference type="EMBL" id="LKAM01000023">
    <property type="protein sequence ID" value="KUM45212.1"/>
    <property type="molecule type" value="Genomic_DNA"/>
</dbReference>
<reference evidence="3" key="1">
    <citation type="journal article" date="2015" name="Genome Biol. Evol.">
        <title>Organellar Genomes of White Spruce (Picea glauca): Assembly and Annotation.</title>
        <authorList>
            <person name="Jackman S.D."/>
            <person name="Warren R.L."/>
            <person name="Gibb E.A."/>
            <person name="Vandervalk B.P."/>
            <person name="Mohamadi H."/>
            <person name="Chu J."/>
            <person name="Raymond A."/>
            <person name="Pleasance S."/>
            <person name="Coope R."/>
            <person name="Wildung M.R."/>
            <person name="Ritland C.E."/>
            <person name="Bousquet J."/>
            <person name="Jones S.J."/>
            <person name="Bohlmann J."/>
            <person name="Birol I."/>
        </authorList>
    </citation>
    <scope>NUCLEOTIDE SEQUENCE [LARGE SCALE GENOMIC DNA]</scope>
    <source>
        <tissue evidence="3">Flushing bud</tissue>
    </source>
</reference>
<name>A0A101LV34_PICGL</name>
<dbReference type="EMBL" id="LKAM01000015">
    <property type="protein sequence ID" value="KUM45912.1"/>
    <property type="molecule type" value="Genomic_DNA"/>
</dbReference>
<organism evidence="3">
    <name type="scientific">Picea glauca</name>
    <name type="common">White spruce</name>
    <name type="synonym">Pinus glauca</name>
    <dbReference type="NCBI Taxonomy" id="3330"/>
    <lineage>
        <taxon>Eukaryota</taxon>
        <taxon>Viridiplantae</taxon>
        <taxon>Streptophyta</taxon>
        <taxon>Embryophyta</taxon>
        <taxon>Tracheophyta</taxon>
        <taxon>Spermatophyta</taxon>
        <taxon>Pinopsida</taxon>
        <taxon>Pinidae</taxon>
        <taxon>Conifers I</taxon>
        <taxon>Pinales</taxon>
        <taxon>Pinaceae</taxon>
        <taxon>Picea</taxon>
    </lineage>
</organism>
<sequence>MVVRSYYTHHEISYATLLIECSRSAHNMLTLPVGFRMLLLDLECSFPLQQPESIGLNQSVIGC</sequence>
<dbReference type="EMBL" id="LKAM01000023">
    <property type="protein sequence ID" value="KUM45208.1"/>
    <property type="molecule type" value="Genomic_DNA"/>
</dbReference>
<gene>
    <name evidence="3" type="ORF">ABT39_MTgene2266</name>
    <name evidence="1" type="ORF">ABT39_MTgene3531</name>
    <name evidence="2" type="ORF">ABT39_MTgene3535</name>
</gene>
<geneLocation type="mitochondrion" evidence="3"/>
<protein>
    <submittedName>
        <fullName evidence="3">Uncharacterized protein</fullName>
    </submittedName>
</protein>